<evidence type="ECO:0000313" key="1">
    <source>
        <dbReference type="EMBL" id="QQT85799.1"/>
    </source>
</evidence>
<evidence type="ECO:0000313" key="2">
    <source>
        <dbReference type="Proteomes" id="UP000595320"/>
    </source>
</evidence>
<dbReference type="EMBL" id="CP068176">
    <property type="protein sequence ID" value="QQT85799.1"/>
    <property type="molecule type" value="Genomic_DNA"/>
</dbReference>
<protein>
    <submittedName>
        <fullName evidence="1">Uncharacterized protein</fullName>
    </submittedName>
</protein>
<gene>
    <name evidence="1" type="ORF">I6I53_12990</name>
</gene>
<dbReference type="Proteomes" id="UP000595320">
    <property type="component" value="Chromosome"/>
</dbReference>
<dbReference type="AlphaFoldDB" id="A0A7T9UH50"/>
<sequence>MGIKKLVTITVESQLEIELPDEFQQLSEDDIKSINACGYEVTSTDDLYKYAAELVLNGGENGNWDVFGRVLNVWKKGMPNVSDNSTFFSRREMHIEDCKVESI</sequence>
<proteinExistence type="predicted"/>
<accession>A0A7T9UH50</accession>
<organism evidence="1 2">
    <name type="scientific">Acinetobacter ursingii</name>
    <dbReference type="NCBI Taxonomy" id="108980"/>
    <lineage>
        <taxon>Bacteria</taxon>
        <taxon>Pseudomonadati</taxon>
        <taxon>Pseudomonadota</taxon>
        <taxon>Gammaproteobacteria</taxon>
        <taxon>Moraxellales</taxon>
        <taxon>Moraxellaceae</taxon>
        <taxon>Acinetobacter</taxon>
    </lineage>
</organism>
<reference evidence="1 2" key="1">
    <citation type="submission" date="2021-01" db="EMBL/GenBank/DDBJ databases">
        <title>FDA dAtabase for Regulatory Grade micrObial Sequences (FDA-ARGOS): Supporting development and validation of Infectious Disease Dx tests.</title>
        <authorList>
            <person name="Sproer C."/>
            <person name="Gronow S."/>
            <person name="Severitt S."/>
            <person name="Schroder I."/>
            <person name="Tallon L."/>
            <person name="Sadzewicz L."/>
            <person name="Zhao X."/>
            <person name="Boylan J."/>
            <person name="Ott S."/>
            <person name="Bowen H."/>
            <person name="Vavikolanu K."/>
            <person name="Mehta A."/>
            <person name="Aluvathingal J."/>
            <person name="Nadendla S."/>
            <person name="Lowell S."/>
            <person name="Myers T."/>
            <person name="Yan Y."/>
            <person name="Sichtig H."/>
        </authorList>
    </citation>
    <scope>NUCLEOTIDE SEQUENCE [LARGE SCALE GENOMIC DNA]</scope>
    <source>
        <strain evidence="1 2">FDAARGOS_1096</strain>
    </source>
</reference>
<dbReference type="RefSeq" id="WP_004997555.1">
    <property type="nucleotide sequence ID" value="NZ_BKGH01000150.1"/>
</dbReference>
<dbReference type="GeneID" id="66212429"/>
<name>A0A7T9UH50_9GAMM</name>